<dbReference type="AlphaFoldDB" id="A0AAF0P7S1"/>
<dbReference type="RefSeq" id="WP_049966025.1">
    <property type="nucleotide sequence ID" value="NZ_CP101873.1"/>
</dbReference>
<protein>
    <submittedName>
        <fullName evidence="2">DUF6114 domain-containing protein</fullName>
    </submittedName>
</protein>
<evidence type="ECO:0000313" key="2">
    <source>
        <dbReference type="EMBL" id="WMT06532.1"/>
    </source>
</evidence>
<dbReference type="Proteomes" id="UP001224926">
    <property type="component" value="Chromosome"/>
</dbReference>
<sequence length="195" mass="20928">MSPENEQDETDTLPARARSRWSRVSQWSGTRWGRFNTWRAGRPFLGGLLLCLAGVLITWVPMQILPDLAFIGGQMAGFLAIGALFGVFVFLTGIYVLVKPAHADVAGVVGTVLSIFSLFGSLGGLLVGMLLGILGGNLCLAWKPRDEVVDDAVSEPSVVDKAAARIDAGFGRLAGRLLLSCRAGIDRIKRWGTDE</sequence>
<dbReference type="EMBL" id="CP101873">
    <property type="protein sequence ID" value="WMT06532.1"/>
    <property type="molecule type" value="Genomic_DNA"/>
</dbReference>
<feature type="transmembrane region" description="Helical" evidence="1">
    <location>
        <begin position="44"/>
        <end position="64"/>
    </location>
</feature>
<name>A0AAF0P7S1_9EURY</name>
<accession>A0AAF0P7S1</accession>
<keyword evidence="1" id="KW-1133">Transmembrane helix</keyword>
<evidence type="ECO:0000256" key="1">
    <source>
        <dbReference type="SAM" id="Phobius"/>
    </source>
</evidence>
<reference evidence="2 3" key="1">
    <citation type="submission" date="2022-07" db="EMBL/GenBank/DDBJ databases">
        <title>Two temperate virus in Haloterrigena jeotgali A29.</title>
        <authorList>
            <person name="Deng X."/>
        </authorList>
    </citation>
    <scope>NUCLEOTIDE SEQUENCE [LARGE SCALE GENOMIC DNA]</scope>
    <source>
        <strain evidence="2 3">A29</strain>
    </source>
</reference>
<evidence type="ECO:0000313" key="3">
    <source>
        <dbReference type="Proteomes" id="UP001224926"/>
    </source>
</evidence>
<organism evidence="2 3">
    <name type="scientific">Natrinema thermotolerans</name>
    <dbReference type="NCBI Taxonomy" id="121872"/>
    <lineage>
        <taxon>Archaea</taxon>
        <taxon>Methanobacteriati</taxon>
        <taxon>Methanobacteriota</taxon>
        <taxon>Stenosarchaea group</taxon>
        <taxon>Halobacteria</taxon>
        <taxon>Halobacteriales</taxon>
        <taxon>Natrialbaceae</taxon>
        <taxon>Natrinema</taxon>
    </lineage>
</organism>
<keyword evidence="1" id="KW-0812">Transmembrane</keyword>
<gene>
    <name evidence="2" type="ORF">NP511_14190</name>
</gene>
<dbReference type="InterPro" id="IPR046096">
    <property type="entry name" value="DUF6114"/>
</dbReference>
<dbReference type="GeneID" id="84215113"/>
<feature type="transmembrane region" description="Helical" evidence="1">
    <location>
        <begin position="76"/>
        <end position="98"/>
    </location>
</feature>
<feature type="transmembrane region" description="Helical" evidence="1">
    <location>
        <begin position="105"/>
        <end position="134"/>
    </location>
</feature>
<keyword evidence="3" id="KW-1185">Reference proteome</keyword>
<dbReference type="GeneID" id="39862782"/>
<dbReference type="Pfam" id="PF19609">
    <property type="entry name" value="DUF6114"/>
    <property type="match status" value="1"/>
</dbReference>
<proteinExistence type="predicted"/>
<keyword evidence="1" id="KW-0472">Membrane</keyword>